<accession>A0A8S1MKE5</accession>
<dbReference type="Proteomes" id="UP000692954">
    <property type="component" value="Unassembled WGS sequence"/>
</dbReference>
<name>A0A8S1MKE5_9CILI</name>
<evidence type="ECO:0000313" key="2">
    <source>
        <dbReference type="Proteomes" id="UP000692954"/>
    </source>
</evidence>
<proteinExistence type="predicted"/>
<comment type="caution">
    <text evidence="1">The sequence shown here is derived from an EMBL/GenBank/DDBJ whole genome shotgun (WGS) entry which is preliminary data.</text>
</comment>
<evidence type="ECO:0000313" key="1">
    <source>
        <dbReference type="EMBL" id="CAD8079512.1"/>
    </source>
</evidence>
<dbReference type="AlphaFoldDB" id="A0A8S1MKE5"/>
<sequence length="73" mass="8758">MMMMILDMKMKIMSIIMKQNIQVVDQKLNIIQQLHFEITKIYILILNVIKINEQIEDLDIFITQMQIIMSLMT</sequence>
<organism evidence="1 2">
    <name type="scientific">Paramecium sonneborni</name>
    <dbReference type="NCBI Taxonomy" id="65129"/>
    <lineage>
        <taxon>Eukaryota</taxon>
        <taxon>Sar</taxon>
        <taxon>Alveolata</taxon>
        <taxon>Ciliophora</taxon>
        <taxon>Intramacronucleata</taxon>
        <taxon>Oligohymenophorea</taxon>
        <taxon>Peniculida</taxon>
        <taxon>Parameciidae</taxon>
        <taxon>Paramecium</taxon>
    </lineage>
</organism>
<reference evidence="1" key="1">
    <citation type="submission" date="2021-01" db="EMBL/GenBank/DDBJ databases">
        <authorList>
            <consortium name="Genoscope - CEA"/>
            <person name="William W."/>
        </authorList>
    </citation>
    <scope>NUCLEOTIDE SEQUENCE</scope>
</reference>
<keyword evidence="2" id="KW-1185">Reference proteome</keyword>
<protein>
    <submittedName>
        <fullName evidence="1">Uncharacterized protein</fullName>
    </submittedName>
</protein>
<dbReference type="EMBL" id="CAJJDN010000039">
    <property type="protein sequence ID" value="CAD8079512.1"/>
    <property type="molecule type" value="Genomic_DNA"/>
</dbReference>
<gene>
    <name evidence="1" type="ORF">PSON_ATCC_30995.1.T0390150</name>
</gene>